<evidence type="ECO:0000256" key="6">
    <source>
        <dbReference type="ARBA" id="ARBA00023004"/>
    </source>
</evidence>
<evidence type="ECO:0008006" key="11">
    <source>
        <dbReference type="Google" id="ProtNLM"/>
    </source>
</evidence>
<dbReference type="AlphaFoldDB" id="A0A0C9W2K7"/>
<protein>
    <recommendedName>
        <fullName evidence="11">Cytochrome P450</fullName>
    </recommendedName>
</protein>
<dbReference type="GO" id="GO:0005506">
    <property type="term" value="F:iron ion binding"/>
    <property type="evidence" value="ECO:0007669"/>
    <property type="project" value="InterPro"/>
</dbReference>
<keyword evidence="10" id="KW-1185">Reference proteome</keyword>
<dbReference type="EMBL" id="KN837110">
    <property type="protein sequence ID" value="KIJ45855.1"/>
    <property type="molecule type" value="Genomic_DNA"/>
</dbReference>
<name>A0A0C9W2K7_SPHS4</name>
<comment type="similarity">
    <text evidence="3">Belongs to the cytochrome P450 family.</text>
</comment>
<keyword evidence="8" id="KW-0349">Heme</keyword>
<dbReference type="PANTHER" id="PTHR24305">
    <property type="entry name" value="CYTOCHROME P450"/>
    <property type="match status" value="1"/>
</dbReference>
<dbReference type="Proteomes" id="UP000054279">
    <property type="component" value="Unassembled WGS sequence"/>
</dbReference>
<evidence type="ECO:0000256" key="5">
    <source>
        <dbReference type="ARBA" id="ARBA00023002"/>
    </source>
</evidence>
<dbReference type="InterPro" id="IPR050121">
    <property type="entry name" value="Cytochrome_P450_monoxygenase"/>
</dbReference>
<evidence type="ECO:0000256" key="7">
    <source>
        <dbReference type="ARBA" id="ARBA00023033"/>
    </source>
</evidence>
<dbReference type="PANTHER" id="PTHR24305:SF187">
    <property type="entry name" value="P450, PUTATIVE (EUROFUNG)-RELATED"/>
    <property type="match status" value="1"/>
</dbReference>
<evidence type="ECO:0000256" key="3">
    <source>
        <dbReference type="ARBA" id="ARBA00010617"/>
    </source>
</evidence>
<dbReference type="SUPFAM" id="SSF48264">
    <property type="entry name" value="Cytochrome P450"/>
    <property type="match status" value="1"/>
</dbReference>
<comment type="pathway">
    <text evidence="2">Secondary metabolite biosynthesis.</text>
</comment>
<feature type="binding site" description="axial binding residue" evidence="8">
    <location>
        <position position="452"/>
    </location>
    <ligand>
        <name>heme</name>
        <dbReference type="ChEBI" id="CHEBI:30413"/>
    </ligand>
    <ligandPart>
        <name>Fe</name>
        <dbReference type="ChEBI" id="CHEBI:18248"/>
    </ligandPart>
</feature>
<dbReference type="Gene3D" id="1.10.630.10">
    <property type="entry name" value="Cytochrome P450"/>
    <property type="match status" value="1"/>
</dbReference>
<dbReference type="InterPro" id="IPR036396">
    <property type="entry name" value="Cyt_P450_sf"/>
</dbReference>
<evidence type="ECO:0000256" key="2">
    <source>
        <dbReference type="ARBA" id="ARBA00005179"/>
    </source>
</evidence>
<dbReference type="Pfam" id="PF00067">
    <property type="entry name" value="p450"/>
    <property type="match status" value="1"/>
</dbReference>
<evidence type="ECO:0000256" key="8">
    <source>
        <dbReference type="PIRSR" id="PIRSR602401-1"/>
    </source>
</evidence>
<evidence type="ECO:0000256" key="4">
    <source>
        <dbReference type="ARBA" id="ARBA00022723"/>
    </source>
</evidence>
<dbReference type="PRINTS" id="PR00463">
    <property type="entry name" value="EP450I"/>
</dbReference>
<keyword evidence="7" id="KW-0503">Monooxygenase</keyword>
<comment type="cofactor">
    <cofactor evidence="1 8">
        <name>heme</name>
        <dbReference type="ChEBI" id="CHEBI:30413"/>
    </cofactor>
</comment>
<dbReference type="GO" id="GO:0020037">
    <property type="term" value="F:heme binding"/>
    <property type="evidence" value="ECO:0007669"/>
    <property type="project" value="InterPro"/>
</dbReference>
<keyword evidence="6 8" id="KW-0408">Iron</keyword>
<dbReference type="InterPro" id="IPR002401">
    <property type="entry name" value="Cyt_P450_E_grp-I"/>
</dbReference>
<keyword evidence="4 8" id="KW-0479">Metal-binding</keyword>
<reference evidence="9 10" key="1">
    <citation type="submission" date="2014-06" db="EMBL/GenBank/DDBJ databases">
        <title>Evolutionary Origins and Diversification of the Mycorrhizal Mutualists.</title>
        <authorList>
            <consortium name="DOE Joint Genome Institute"/>
            <consortium name="Mycorrhizal Genomics Consortium"/>
            <person name="Kohler A."/>
            <person name="Kuo A."/>
            <person name="Nagy L.G."/>
            <person name="Floudas D."/>
            <person name="Copeland A."/>
            <person name="Barry K.W."/>
            <person name="Cichocki N."/>
            <person name="Veneault-Fourrey C."/>
            <person name="LaButti K."/>
            <person name="Lindquist E.A."/>
            <person name="Lipzen A."/>
            <person name="Lundell T."/>
            <person name="Morin E."/>
            <person name="Murat C."/>
            <person name="Riley R."/>
            <person name="Ohm R."/>
            <person name="Sun H."/>
            <person name="Tunlid A."/>
            <person name="Henrissat B."/>
            <person name="Grigoriev I.V."/>
            <person name="Hibbett D.S."/>
            <person name="Martin F."/>
        </authorList>
    </citation>
    <scope>NUCLEOTIDE SEQUENCE [LARGE SCALE GENOMIC DNA]</scope>
    <source>
        <strain evidence="9 10">SS14</strain>
    </source>
</reference>
<organism evidence="9 10">
    <name type="scientific">Sphaerobolus stellatus (strain SS14)</name>
    <dbReference type="NCBI Taxonomy" id="990650"/>
    <lineage>
        <taxon>Eukaryota</taxon>
        <taxon>Fungi</taxon>
        <taxon>Dikarya</taxon>
        <taxon>Basidiomycota</taxon>
        <taxon>Agaricomycotina</taxon>
        <taxon>Agaricomycetes</taxon>
        <taxon>Phallomycetidae</taxon>
        <taxon>Geastrales</taxon>
        <taxon>Sphaerobolaceae</taxon>
        <taxon>Sphaerobolus</taxon>
    </lineage>
</organism>
<dbReference type="GO" id="GO:0004497">
    <property type="term" value="F:monooxygenase activity"/>
    <property type="evidence" value="ECO:0007669"/>
    <property type="project" value="UniProtKB-KW"/>
</dbReference>
<dbReference type="OrthoDB" id="6692864at2759"/>
<sequence length="511" mass="57348">MVFSASMLSSWYKAVLASSFVFTVALLASIVAYRLSPFHPLSKYPGPYICKISKIWTAWIAVEGKLHLYHQDLHRRYGPIVRVGPNELSIVDADLVPAILGVNGMPKGPLWDGRRITPSKELTKANVNNLIGNRDSVRHAQLRKPWNRAFGPSPMQDYVESLVARGGQFAEALEIICKSSPKGIGHVDIAKYFSFLSFDFMGDMAFGGGFELLRDGDKNKWRENMENALILPSISQHIPWAAAAIRSIPLGTGSMRNFGAFAVAQAKRRSTQESTKKDLFYHLAVQTDDGSDKPPFPLIISNATLAIIAGSDTTASVLSNIVYYLVRYPEYLRRLQEDLDKRFPEYSAIDLDQLSHIELLTMIINEALRLQPPVPTSLQRAPAIGSGGKAVGNMFIPEGTAVVIPPYTLHRDPRYFSPQPEKFWPERWAEKEQGIINNRSAFIPFSYGPANCAGKPLAMLELRFLMTTLVRKFDMSFDEGYDPDQWERDLKDRFVLSKGELPIKLSLRHDQ</sequence>
<dbReference type="GO" id="GO:0016705">
    <property type="term" value="F:oxidoreductase activity, acting on paired donors, with incorporation or reduction of molecular oxygen"/>
    <property type="evidence" value="ECO:0007669"/>
    <property type="project" value="InterPro"/>
</dbReference>
<evidence type="ECO:0000313" key="10">
    <source>
        <dbReference type="Proteomes" id="UP000054279"/>
    </source>
</evidence>
<proteinExistence type="inferred from homology"/>
<evidence type="ECO:0000256" key="1">
    <source>
        <dbReference type="ARBA" id="ARBA00001971"/>
    </source>
</evidence>
<dbReference type="CDD" id="cd11061">
    <property type="entry name" value="CYP67-like"/>
    <property type="match status" value="1"/>
</dbReference>
<keyword evidence="5" id="KW-0560">Oxidoreductase</keyword>
<evidence type="ECO:0000313" key="9">
    <source>
        <dbReference type="EMBL" id="KIJ45855.1"/>
    </source>
</evidence>
<dbReference type="HOGENOM" id="CLU_001570_14_10_1"/>
<gene>
    <name evidence="9" type="ORF">M422DRAFT_226922</name>
</gene>
<dbReference type="PRINTS" id="PR00385">
    <property type="entry name" value="P450"/>
</dbReference>
<dbReference type="InterPro" id="IPR001128">
    <property type="entry name" value="Cyt_P450"/>
</dbReference>
<accession>A0A0C9W2K7</accession>